<dbReference type="AlphaFoldDB" id="A0A938BHR3"/>
<protein>
    <submittedName>
        <fullName evidence="2">Uncharacterized protein</fullName>
    </submittedName>
</protein>
<feature type="compositionally biased region" description="Low complexity" evidence="1">
    <location>
        <begin position="370"/>
        <end position="392"/>
    </location>
</feature>
<dbReference type="EMBL" id="VGJX01000023">
    <property type="protein sequence ID" value="MBM3273662.1"/>
    <property type="molecule type" value="Genomic_DNA"/>
</dbReference>
<sequence>MDAGSLWGSEYLTLIKTPTRKLLLPKTPSSKLPFIRNIAGLAANLLNPAPKRDALQNFSAAKTVLNQTAAAPRRIDQGNYHTCAATTAQRLLAQQNPAEYARLMAGLSSKDGKVMLSNGDTMSRPADWNKSVHDGRDLASRLFQSSAMSYAAAEHNQTYNNETDRRGNGNTGLGAAMVVSLFEGLFGRDYEKFAASSIGADAVLKKIKDAVAKGAMVPCAITVNGNNHEVLVTSIKDGKVTYYDPSDGQLKTRTEAEFKAMLFNANIPQNPVLAFRMALSSPRLTGLRVDGLVGADDLGGGLPKAKLAGSRTSGGKAVLASTDGGGTRGNGSPSGKGSLFDGMLYDASFIKLLILIGAADEEIGDGSGSSGSQASGTSGSQTAPTSASSTTRGRGRSGVGG</sequence>
<feature type="region of interest" description="Disordered" evidence="1">
    <location>
        <begin position="305"/>
        <end position="334"/>
    </location>
</feature>
<comment type="caution">
    <text evidence="2">The sequence shown here is derived from an EMBL/GenBank/DDBJ whole genome shotgun (WGS) entry which is preliminary data.</text>
</comment>
<name>A0A938BHR3_9BACT</name>
<evidence type="ECO:0000256" key="1">
    <source>
        <dbReference type="SAM" id="MobiDB-lite"/>
    </source>
</evidence>
<proteinExistence type="predicted"/>
<dbReference type="Gene3D" id="3.90.70.10">
    <property type="entry name" value="Cysteine proteinases"/>
    <property type="match status" value="1"/>
</dbReference>
<gene>
    <name evidence="2" type="ORF">FJZ00_00810</name>
</gene>
<feature type="compositionally biased region" description="Gly residues" evidence="1">
    <location>
        <begin position="323"/>
        <end position="334"/>
    </location>
</feature>
<evidence type="ECO:0000313" key="3">
    <source>
        <dbReference type="Proteomes" id="UP000703893"/>
    </source>
</evidence>
<feature type="region of interest" description="Disordered" evidence="1">
    <location>
        <begin position="364"/>
        <end position="401"/>
    </location>
</feature>
<organism evidence="2 3">
    <name type="scientific">Candidatus Tanganyikabacteria bacterium</name>
    <dbReference type="NCBI Taxonomy" id="2961651"/>
    <lineage>
        <taxon>Bacteria</taxon>
        <taxon>Bacillati</taxon>
        <taxon>Candidatus Sericytochromatia</taxon>
        <taxon>Candidatus Tanganyikabacteria</taxon>
    </lineage>
</organism>
<dbReference type="Proteomes" id="UP000703893">
    <property type="component" value="Unassembled WGS sequence"/>
</dbReference>
<accession>A0A938BHR3</accession>
<evidence type="ECO:0000313" key="2">
    <source>
        <dbReference type="EMBL" id="MBM3273662.1"/>
    </source>
</evidence>
<reference evidence="2 3" key="1">
    <citation type="submission" date="2019-03" db="EMBL/GenBank/DDBJ databases">
        <title>Lake Tanganyika Metagenome-Assembled Genomes (MAGs).</title>
        <authorList>
            <person name="Tran P."/>
        </authorList>
    </citation>
    <scope>NUCLEOTIDE SEQUENCE [LARGE SCALE GENOMIC DNA]</scope>
    <source>
        <strain evidence="2">K_DeepCast_65m_m2_236</strain>
    </source>
</reference>